<keyword evidence="2" id="KW-1185">Reference proteome</keyword>
<dbReference type="Proteomes" id="UP000707071">
    <property type="component" value="Unassembled WGS sequence"/>
</dbReference>
<reference evidence="1 2" key="1">
    <citation type="journal article" date="2020" name="bioRxiv">
        <title>Whole genome comparisons of ergot fungi reveals the divergence and evolution of species within the genus Claviceps are the result of varying mechanisms driving genome evolution and host range expansion.</title>
        <authorList>
            <person name="Wyka S.A."/>
            <person name="Mondo S.J."/>
            <person name="Liu M."/>
            <person name="Dettman J."/>
            <person name="Nalam V."/>
            <person name="Broders K.D."/>
        </authorList>
    </citation>
    <scope>NUCLEOTIDE SEQUENCE [LARGE SCALE GENOMIC DNA]</scope>
    <source>
        <strain evidence="1 2">Clav52</strain>
    </source>
</reference>
<name>A0A9P7QRS1_9HYPO</name>
<evidence type="ECO:0000313" key="2">
    <source>
        <dbReference type="Proteomes" id="UP000707071"/>
    </source>
</evidence>
<gene>
    <name evidence="1" type="ORF">E4U09_007129</name>
</gene>
<evidence type="ECO:0000313" key="1">
    <source>
        <dbReference type="EMBL" id="KAG6303574.1"/>
    </source>
</evidence>
<protein>
    <submittedName>
        <fullName evidence="1">Uncharacterized protein</fullName>
    </submittedName>
</protein>
<dbReference type="AlphaFoldDB" id="A0A9P7QRS1"/>
<dbReference type="EMBL" id="SRRH01000007">
    <property type="protein sequence ID" value="KAG6303574.1"/>
    <property type="molecule type" value="Genomic_DNA"/>
</dbReference>
<proteinExistence type="predicted"/>
<organism evidence="1 2">
    <name type="scientific">Claviceps aff. purpurea</name>
    <dbReference type="NCBI Taxonomy" id="1967640"/>
    <lineage>
        <taxon>Eukaryota</taxon>
        <taxon>Fungi</taxon>
        <taxon>Dikarya</taxon>
        <taxon>Ascomycota</taxon>
        <taxon>Pezizomycotina</taxon>
        <taxon>Sordariomycetes</taxon>
        <taxon>Hypocreomycetidae</taxon>
        <taxon>Hypocreales</taxon>
        <taxon>Clavicipitaceae</taxon>
        <taxon>Claviceps</taxon>
    </lineage>
</organism>
<accession>A0A9P7QRS1</accession>
<sequence length="120" mass="13325">MVSHFVSMQLICEGVKRMMWAVVTPDSHSKNRTVIILGLPWLHDVGARFDIRDSELTIGIEERGDEVSTIRGPKVTLSDRQKIVLCPTDPAILNRCVGWEDADLSLNEESSDSDSDNSGN</sequence>
<comment type="caution">
    <text evidence="1">The sequence shown here is derived from an EMBL/GenBank/DDBJ whole genome shotgun (WGS) entry which is preliminary data.</text>
</comment>